<dbReference type="Proteomes" id="UP000821865">
    <property type="component" value="Chromosome 11"/>
</dbReference>
<accession>A0ACB8DI85</accession>
<proteinExistence type="predicted"/>
<evidence type="ECO:0000313" key="2">
    <source>
        <dbReference type="Proteomes" id="UP000821865"/>
    </source>
</evidence>
<evidence type="ECO:0000313" key="1">
    <source>
        <dbReference type="EMBL" id="KAH7970291.1"/>
    </source>
</evidence>
<gene>
    <name evidence="1" type="ORF">HPB49_002284</name>
</gene>
<organism evidence="1 2">
    <name type="scientific">Dermacentor silvarum</name>
    <name type="common">Tick</name>
    <dbReference type="NCBI Taxonomy" id="543639"/>
    <lineage>
        <taxon>Eukaryota</taxon>
        <taxon>Metazoa</taxon>
        <taxon>Ecdysozoa</taxon>
        <taxon>Arthropoda</taxon>
        <taxon>Chelicerata</taxon>
        <taxon>Arachnida</taxon>
        <taxon>Acari</taxon>
        <taxon>Parasitiformes</taxon>
        <taxon>Ixodida</taxon>
        <taxon>Ixodoidea</taxon>
        <taxon>Ixodidae</taxon>
        <taxon>Rhipicephalinae</taxon>
        <taxon>Dermacentor</taxon>
    </lineage>
</organism>
<comment type="caution">
    <text evidence="1">The sequence shown here is derived from an EMBL/GenBank/DDBJ whole genome shotgun (WGS) entry which is preliminary data.</text>
</comment>
<reference evidence="1" key="1">
    <citation type="submission" date="2020-05" db="EMBL/GenBank/DDBJ databases">
        <title>Large-scale comparative analyses of tick genomes elucidate their genetic diversity and vector capacities.</title>
        <authorList>
            <person name="Jia N."/>
            <person name="Wang J."/>
            <person name="Shi W."/>
            <person name="Du L."/>
            <person name="Sun Y."/>
            <person name="Zhan W."/>
            <person name="Jiang J."/>
            <person name="Wang Q."/>
            <person name="Zhang B."/>
            <person name="Ji P."/>
            <person name="Sakyi L.B."/>
            <person name="Cui X."/>
            <person name="Yuan T."/>
            <person name="Jiang B."/>
            <person name="Yang W."/>
            <person name="Lam T.T.-Y."/>
            <person name="Chang Q."/>
            <person name="Ding S."/>
            <person name="Wang X."/>
            <person name="Zhu J."/>
            <person name="Ruan X."/>
            <person name="Zhao L."/>
            <person name="Wei J."/>
            <person name="Que T."/>
            <person name="Du C."/>
            <person name="Cheng J."/>
            <person name="Dai P."/>
            <person name="Han X."/>
            <person name="Huang E."/>
            <person name="Gao Y."/>
            <person name="Liu J."/>
            <person name="Shao H."/>
            <person name="Ye R."/>
            <person name="Li L."/>
            <person name="Wei W."/>
            <person name="Wang X."/>
            <person name="Wang C."/>
            <person name="Yang T."/>
            <person name="Huo Q."/>
            <person name="Li W."/>
            <person name="Guo W."/>
            <person name="Chen H."/>
            <person name="Zhou L."/>
            <person name="Ni X."/>
            <person name="Tian J."/>
            <person name="Zhou Y."/>
            <person name="Sheng Y."/>
            <person name="Liu T."/>
            <person name="Pan Y."/>
            <person name="Xia L."/>
            <person name="Li J."/>
            <person name="Zhao F."/>
            <person name="Cao W."/>
        </authorList>
    </citation>
    <scope>NUCLEOTIDE SEQUENCE</scope>
    <source>
        <strain evidence="1">Dsil-2018</strain>
    </source>
</reference>
<sequence length="120" mass="13503">MSWLLGRSLQSRIPKTVDCLEPKWPVPDDVTCQDQEVTRRQKKDFARPPAATVLPPLQLVDTACVLSPASKPCSYVVGTPNAVLVRNRVHLVPYSDPTMSQLNEPAQSESRQEYEERNTE</sequence>
<keyword evidence="2" id="KW-1185">Reference proteome</keyword>
<protein>
    <submittedName>
        <fullName evidence="1">Uncharacterized protein</fullName>
    </submittedName>
</protein>
<dbReference type="EMBL" id="CM023480">
    <property type="protein sequence ID" value="KAH7970291.1"/>
    <property type="molecule type" value="Genomic_DNA"/>
</dbReference>
<name>A0ACB8DI85_DERSI</name>